<proteinExistence type="predicted"/>
<feature type="transmembrane region" description="Helical" evidence="1">
    <location>
        <begin position="35"/>
        <end position="61"/>
    </location>
</feature>
<reference evidence="2" key="1">
    <citation type="submission" date="2021-06" db="EMBL/GenBank/DDBJ databases">
        <title>Parelaphostrongylus tenuis whole genome reference sequence.</title>
        <authorList>
            <person name="Garwood T.J."/>
            <person name="Larsen P.A."/>
            <person name="Fountain-Jones N.M."/>
            <person name="Garbe J.R."/>
            <person name="Macchietto M.G."/>
            <person name="Kania S.A."/>
            <person name="Gerhold R.W."/>
            <person name="Richards J.E."/>
            <person name="Wolf T.M."/>
        </authorList>
    </citation>
    <scope>NUCLEOTIDE SEQUENCE</scope>
    <source>
        <strain evidence="2">MNPRO001-30</strain>
        <tissue evidence="2">Meninges</tissue>
    </source>
</reference>
<accession>A0AAD5MDA1</accession>
<evidence type="ECO:0000313" key="3">
    <source>
        <dbReference type="Proteomes" id="UP001196413"/>
    </source>
</evidence>
<keyword evidence="1" id="KW-0812">Transmembrane</keyword>
<dbReference type="EMBL" id="JAHQIW010000035">
    <property type="protein sequence ID" value="KAJ1345616.1"/>
    <property type="molecule type" value="Genomic_DNA"/>
</dbReference>
<name>A0AAD5MDA1_PARTN</name>
<dbReference type="AlphaFoldDB" id="A0AAD5MDA1"/>
<keyword evidence="1" id="KW-0472">Membrane</keyword>
<evidence type="ECO:0000313" key="2">
    <source>
        <dbReference type="EMBL" id="KAJ1345616.1"/>
    </source>
</evidence>
<protein>
    <submittedName>
        <fullName evidence="2">Uncharacterized protein</fullName>
    </submittedName>
</protein>
<organism evidence="2 3">
    <name type="scientific">Parelaphostrongylus tenuis</name>
    <name type="common">Meningeal worm</name>
    <dbReference type="NCBI Taxonomy" id="148309"/>
    <lineage>
        <taxon>Eukaryota</taxon>
        <taxon>Metazoa</taxon>
        <taxon>Ecdysozoa</taxon>
        <taxon>Nematoda</taxon>
        <taxon>Chromadorea</taxon>
        <taxon>Rhabditida</taxon>
        <taxon>Rhabditina</taxon>
        <taxon>Rhabditomorpha</taxon>
        <taxon>Strongyloidea</taxon>
        <taxon>Metastrongylidae</taxon>
        <taxon>Parelaphostrongylus</taxon>
    </lineage>
</organism>
<keyword evidence="1" id="KW-1133">Transmembrane helix</keyword>
<feature type="transmembrane region" description="Helical" evidence="1">
    <location>
        <begin position="6"/>
        <end position="28"/>
    </location>
</feature>
<evidence type="ECO:0000256" key="1">
    <source>
        <dbReference type="SAM" id="Phobius"/>
    </source>
</evidence>
<keyword evidence="3" id="KW-1185">Reference proteome</keyword>
<dbReference type="Proteomes" id="UP001196413">
    <property type="component" value="Unassembled WGS sequence"/>
</dbReference>
<comment type="caution">
    <text evidence="2">The sequence shown here is derived from an EMBL/GenBank/DDBJ whole genome shotgun (WGS) entry which is preliminary data.</text>
</comment>
<sequence>MLPPVVIVVIIAFTLVFNVVGTVLLFLYRTKSGSVSMAIIGCAIMSLLASLFAGGIIALFVKFPPDNKIPLMRSLIRQNEGSHNLSLLPRSGGTTECILSIAFH</sequence>
<gene>
    <name evidence="2" type="ORF">KIN20_000192</name>
</gene>